<evidence type="ECO:0000313" key="3">
    <source>
        <dbReference type="EMBL" id="BCJ65694.1"/>
    </source>
</evidence>
<keyword evidence="1" id="KW-0233">DNA recombination</keyword>
<evidence type="ECO:0000259" key="2">
    <source>
        <dbReference type="PROSITE" id="PS51898"/>
    </source>
</evidence>
<dbReference type="InterPro" id="IPR013762">
    <property type="entry name" value="Integrase-like_cat_sf"/>
</dbReference>
<organism evidence="3 4">
    <name type="scientific">Polymorphospora rubra</name>
    <dbReference type="NCBI Taxonomy" id="338584"/>
    <lineage>
        <taxon>Bacteria</taxon>
        <taxon>Bacillati</taxon>
        <taxon>Actinomycetota</taxon>
        <taxon>Actinomycetes</taxon>
        <taxon>Micromonosporales</taxon>
        <taxon>Micromonosporaceae</taxon>
        <taxon>Polymorphospora</taxon>
    </lineage>
</organism>
<dbReference type="GO" id="GO:0015074">
    <property type="term" value="P:DNA integration"/>
    <property type="evidence" value="ECO:0007669"/>
    <property type="project" value="InterPro"/>
</dbReference>
<dbReference type="Gene3D" id="1.10.443.10">
    <property type="entry name" value="Intergrase catalytic core"/>
    <property type="match status" value="1"/>
</dbReference>
<dbReference type="KEGG" id="pry:Prubr_27150"/>
<dbReference type="InterPro" id="IPR050090">
    <property type="entry name" value="Tyrosine_recombinase_XerCD"/>
</dbReference>
<dbReference type="Proteomes" id="UP000680866">
    <property type="component" value="Chromosome"/>
</dbReference>
<name>A0A810MZ06_9ACTN</name>
<evidence type="ECO:0000256" key="1">
    <source>
        <dbReference type="ARBA" id="ARBA00023172"/>
    </source>
</evidence>
<dbReference type="InterPro" id="IPR011010">
    <property type="entry name" value="DNA_brk_join_enz"/>
</dbReference>
<feature type="domain" description="Tyr recombinase" evidence="2">
    <location>
        <begin position="375"/>
        <end position="572"/>
    </location>
</feature>
<proteinExistence type="predicted"/>
<gene>
    <name evidence="3" type="ORF">Prubr_27150</name>
</gene>
<dbReference type="PANTHER" id="PTHR30349">
    <property type="entry name" value="PHAGE INTEGRASE-RELATED"/>
    <property type="match status" value="1"/>
</dbReference>
<accession>A0A810MZ06</accession>
<sequence length="694" mass="78551">MSGAALRLQASPPPPLVGDPQHCPAEEYTSFVEHSGIYSPDRKIRLHRRHVRFLRQFPELESWFDQPLRQRLGWRNKDTQTRRRGPGDDFDVTAGWINYNARDYLIYLALTGRLRLDWGWLLGIGVIKPWPIADQLGLPLTAQVDQLREQVTALGHNPDSSTFRVSWTVMRLVLHRGDPDLHAITADDVEQLRATIRTLDQIPGIAEVLSPRHLTTIKNAWGTNVFRTGISLFHAGITDRLPQRNAPKPLPPMSPQPRIAAVMDRYLIERALIVRPDSMSASRAAMRRLGSWLTQQRPAVESLAELSRADLLDFMTWLAGQRKVKHPEQPLGDAYRRSIISEVTVFFRYGAHAEWTDMPARPVLTRLDVPRAVQRVPRFIPAHQLEPLMTAIRAIECPLQRCALLVARWSGARRGEIRRLHLDCLDAYPDGTPRLRLAAGKSLKERTVPIHPEAAEAIRAVHELRAGHQDRGIHDKDLGKTVRYLFLNNGRLADVEYLFAVPLGRICDELGILNADGKPAIHPHRFRHTLGTQLAEKGARTQTIMKILGHLSAGMSMTYSQISDPTVLADYQAVLQPGAALAGPLADTLRRGELDQTALDWLQTNFYKTELELGHCLRLPQEGPCECDIYLTCPKFVTTPQYVPRLQERLRTEERLIADATERGWAREIERHRCTADRIHGLLHELAKHAPPGE</sequence>
<dbReference type="EMBL" id="AP023359">
    <property type="protein sequence ID" value="BCJ65694.1"/>
    <property type="molecule type" value="Genomic_DNA"/>
</dbReference>
<dbReference type="AlphaFoldDB" id="A0A810MZ06"/>
<dbReference type="GO" id="GO:0006310">
    <property type="term" value="P:DNA recombination"/>
    <property type="evidence" value="ECO:0007669"/>
    <property type="project" value="UniProtKB-KW"/>
</dbReference>
<reference evidence="3" key="1">
    <citation type="submission" date="2020-08" db="EMBL/GenBank/DDBJ databases">
        <title>Whole genome shotgun sequence of Polymorphospora rubra NBRC 101157.</title>
        <authorList>
            <person name="Komaki H."/>
            <person name="Tamura T."/>
        </authorList>
    </citation>
    <scope>NUCLEOTIDE SEQUENCE</scope>
    <source>
        <strain evidence="3">NBRC 101157</strain>
    </source>
</reference>
<dbReference type="InterPro" id="IPR002104">
    <property type="entry name" value="Integrase_catalytic"/>
</dbReference>
<keyword evidence="4" id="KW-1185">Reference proteome</keyword>
<dbReference type="GO" id="GO:0003677">
    <property type="term" value="F:DNA binding"/>
    <property type="evidence" value="ECO:0007669"/>
    <property type="project" value="InterPro"/>
</dbReference>
<evidence type="ECO:0000313" key="4">
    <source>
        <dbReference type="Proteomes" id="UP000680866"/>
    </source>
</evidence>
<protein>
    <recommendedName>
        <fullName evidence="2">Tyr recombinase domain-containing protein</fullName>
    </recommendedName>
</protein>
<dbReference type="SUPFAM" id="SSF56349">
    <property type="entry name" value="DNA breaking-rejoining enzymes"/>
    <property type="match status" value="1"/>
</dbReference>
<dbReference type="PROSITE" id="PS51898">
    <property type="entry name" value="TYR_RECOMBINASE"/>
    <property type="match status" value="1"/>
</dbReference>
<dbReference type="RefSeq" id="WP_212825303.1">
    <property type="nucleotide sequence ID" value="NZ_AP023359.1"/>
</dbReference>
<dbReference type="Pfam" id="PF00589">
    <property type="entry name" value="Phage_integrase"/>
    <property type="match status" value="1"/>
</dbReference>
<dbReference type="PANTHER" id="PTHR30349:SF81">
    <property type="entry name" value="TYROSINE RECOMBINASE XERC"/>
    <property type="match status" value="1"/>
</dbReference>